<evidence type="ECO:0000256" key="3">
    <source>
        <dbReference type="ARBA" id="ARBA00023002"/>
    </source>
</evidence>
<evidence type="ECO:0008006" key="10">
    <source>
        <dbReference type="Google" id="ProtNLM"/>
    </source>
</evidence>
<sequence length="503" mass="57050">MAVMYASALPVVIPAILVGLAISSLFVKFFLQFWSLRHIPGPPLAKLTNFWLARKFWNKETFCDIAVDLDRRYGPVVAYGPNRVLFSDASAVPVIFNTKDALPKAESYETAIPVVNGKLVTTIATERSEVRISAIKKQIIGAFTTKAILDYEPHVDRNIKYLMSRLSNDQVNLDQLNIAPWIIFFAFDTICRIAFSDDQSLMERQADTGNSIEAGRQRFIYWHNWQSLPWLERLLYKNWWAVRRSAKSGSKGNSLGQLAGARLQDRLEKGGLGLHSDLLDRFLQGAERDNTITKTTVLGLVMSMIHAGADTTSVTLIMTLHFLLTNPDKMKKLRKELEDANLSSPPQWTEVHNLRYLEACVKETGRLRPILIDPIEREVPANGPGIEIAGAYIPPGNVVAVNTHALNRDPRVWGERTDEFRPERWIECDDAQLQRMERANLFFSGGRRLCIGQHIAWIEMLKFLPELLATFDIELVNPGSTLRFESGTMNRFTEELNVRLTPR</sequence>
<dbReference type="Pfam" id="PF00067">
    <property type="entry name" value="p450"/>
    <property type="match status" value="1"/>
</dbReference>
<dbReference type="PRINTS" id="PR00385">
    <property type="entry name" value="P450"/>
</dbReference>
<keyword evidence="4 5" id="KW-0408">Iron</keyword>
<keyword evidence="2 5" id="KW-0479">Metal-binding</keyword>
<dbReference type="GO" id="GO:0044550">
    <property type="term" value="P:secondary metabolite biosynthetic process"/>
    <property type="evidence" value="ECO:0007669"/>
    <property type="project" value="UniProtKB-ARBA"/>
</dbReference>
<dbReference type="InterPro" id="IPR001128">
    <property type="entry name" value="Cyt_P450"/>
</dbReference>
<organism evidence="8 9">
    <name type="scientific">Cladophialophora chaetospira</name>
    <dbReference type="NCBI Taxonomy" id="386627"/>
    <lineage>
        <taxon>Eukaryota</taxon>
        <taxon>Fungi</taxon>
        <taxon>Dikarya</taxon>
        <taxon>Ascomycota</taxon>
        <taxon>Pezizomycotina</taxon>
        <taxon>Eurotiomycetes</taxon>
        <taxon>Chaetothyriomycetidae</taxon>
        <taxon>Chaetothyriales</taxon>
        <taxon>Herpotrichiellaceae</taxon>
        <taxon>Cladophialophora</taxon>
    </lineage>
</organism>
<dbReference type="GO" id="GO:0016705">
    <property type="term" value="F:oxidoreductase activity, acting on paired donors, with incorporation or reduction of molecular oxygen"/>
    <property type="evidence" value="ECO:0007669"/>
    <property type="project" value="InterPro"/>
</dbReference>
<dbReference type="PRINTS" id="PR00463">
    <property type="entry name" value="EP450I"/>
</dbReference>
<gene>
    <name evidence="8" type="ORF">H2200_001779</name>
</gene>
<keyword evidence="5 6" id="KW-0349">Heme</keyword>
<keyword evidence="7" id="KW-1133">Transmembrane helix</keyword>
<evidence type="ECO:0000256" key="2">
    <source>
        <dbReference type="ARBA" id="ARBA00022723"/>
    </source>
</evidence>
<dbReference type="GO" id="GO:0004497">
    <property type="term" value="F:monooxygenase activity"/>
    <property type="evidence" value="ECO:0007669"/>
    <property type="project" value="UniProtKB-KW"/>
</dbReference>
<proteinExistence type="inferred from homology"/>
<dbReference type="InterPro" id="IPR002401">
    <property type="entry name" value="Cyt_P450_E_grp-I"/>
</dbReference>
<dbReference type="Proteomes" id="UP001172673">
    <property type="component" value="Unassembled WGS sequence"/>
</dbReference>
<feature type="transmembrane region" description="Helical" evidence="7">
    <location>
        <begin position="12"/>
        <end position="31"/>
    </location>
</feature>
<comment type="similarity">
    <text evidence="6">Belongs to the cytochrome P450 family.</text>
</comment>
<keyword evidence="3 6" id="KW-0560">Oxidoreductase</keyword>
<dbReference type="EMBL" id="JAPDRK010000002">
    <property type="protein sequence ID" value="KAJ9615703.1"/>
    <property type="molecule type" value="Genomic_DNA"/>
</dbReference>
<dbReference type="AlphaFoldDB" id="A0AA38XML3"/>
<dbReference type="PANTHER" id="PTHR24305">
    <property type="entry name" value="CYTOCHROME P450"/>
    <property type="match status" value="1"/>
</dbReference>
<dbReference type="Gene3D" id="1.10.630.10">
    <property type="entry name" value="Cytochrome P450"/>
    <property type="match status" value="1"/>
</dbReference>
<accession>A0AA38XML3</accession>
<dbReference type="InterPro" id="IPR017972">
    <property type="entry name" value="Cyt_P450_CS"/>
</dbReference>
<dbReference type="InterPro" id="IPR036396">
    <property type="entry name" value="Cyt_P450_sf"/>
</dbReference>
<evidence type="ECO:0000256" key="6">
    <source>
        <dbReference type="RuleBase" id="RU000461"/>
    </source>
</evidence>
<evidence type="ECO:0000256" key="7">
    <source>
        <dbReference type="SAM" id="Phobius"/>
    </source>
</evidence>
<evidence type="ECO:0000313" key="8">
    <source>
        <dbReference type="EMBL" id="KAJ9615703.1"/>
    </source>
</evidence>
<dbReference type="PANTHER" id="PTHR24305:SF235">
    <property type="entry name" value="CYTOCHROME P450 MONOOXYGENASE APDB-RELATED"/>
    <property type="match status" value="1"/>
</dbReference>
<name>A0AA38XML3_9EURO</name>
<comment type="cofactor">
    <cofactor evidence="1 5">
        <name>heme</name>
        <dbReference type="ChEBI" id="CHEBI:30413"/>
    </cofactor>
</comment>
<feature type="binding site" description="axial binding residue" evidence="5">
    <location>
        <position position="450"/>
    </location>
    <ligand>
        <name>heme</name>
        <dbReference type="ChEBI" id="CHEBI:30413"/>
    </ligand>
    <ligandPart>
        <name>Fe</name>
        <dbReference type="ChEBI" id="CHEBI:18248"/>
    </ligandPart>
</feature>
<keyword evidence="9" id="KW-1185">Reference proteome</keyword>
<dbReference type="InterPro" id="IPR050121">
    <property type="entry name" value="Cytochrome_P450_monoxygenase"/>
</dbReference>
<dbReference type="PROSITE" id="PS00086">
    <property type="entry name" value="CYTOCHROME_P450"/>
    <property type="match status" value="1"/>
</dbReference>
<dbReference type="GO" id="GO:0005506">
    <property type="term" value="F:iron ion binding"/>
    <property type="evidence" value="ECO:0007669"/>
    <property type="project" value="InterPro"/>
</dbReference>
<comment type="caution">
    <text evidence="8">The sequence shown here is derived from an EMBL/GenBank/DDBJ whole genome shotgun (WGS) entry which is preliminary data.</text>
</comment>
<evidence type="ECO:0000256" key="5">
    <source>
        <dbReference type="PIRSR" id="PIRSR602401-1"/>
    </source>
</evidence>
<keyword evidence="7" id="KW-0812">Transmembrane</keyword>
<protein>
    <recommendedName>
        <fullName evidence="10">Pisatin demethylase</fullName>
    </recommendedName>
</protein>
<evidence type="ECO:0000256" key="4">
    <source>
        <dbReference type="ARBA" id="ARBA00023004"/>
    </source>
</evidence>
<keyword evidence="7" id="KW-0472">Membrane</keyword>
<dbReference type="SUPFAM" id="SSF48264">
    <property type="entry name" value="Cytochrome P450"/>
    <property type="match status" value="1"/>
</dbReference>
<reference evidence="8" key="1">
    <citation type="submission" date="2022-10" db="EMBL/GenBank/DDBJ databases">
        <title>Culturing micro-colonial fungi from biological soil crusts in the Mojave desert and describing Neophaeococcomyces mojavensis, and introducing the new genera and species Taxawa tesnikishii.</title>
        <authorList>
            <person name="Kurbessoian T."/>
            <person name="Stajich J.E."/>
        </authorList>
    </citation>
    <scope>NUCLEOTIDE SEQUENCE</scope>
    <source>
        <strain evidence="8">TK_41</strain>
    </source>
</reference>
<evidence type="ECO:0000313" key="9">
    <source>
        <dbReference type="Proteomes" id="UP001172673"/>
    </source>
</evidence>
<evidence type="ECO:0000256" key="1">
    <source>
        <dbReference type="ARBA" id="ARBA00001971"/>
    </source>
</evidence>
<keyword evidence="6" id="KW-0503">Monooxygenase</keyword>
<dbReference type="GO" id="GO:0020037">
    <property type="term" value="F:heme binding"/>
    <property type="evidence" value="ECO:0007669"/>
    <property type="project" value="InterPro"/>
</dbReference>